<dbReference type="PANTHER" id="PTHR21666:SF289">
    <property type="entry name" value="L-ALA--D-GLU ENDOPEPTIDASE"/>
    <property type="match status" value="1"/>
</dbReference>
<dbReference type="CDD" id="cd12797">
    <property type="entry name" value="M23_peptidase"/>
    <property type="match status" value="1"/>
</dbReference>
<dbReference type="Gene3D" id="2.70.70.10">
    <property type="entry name" value="Glucose Permease (Domain IIA)"/>
    <property type="match status" value="1"/>
</dbReference>
<dbReference type="InterPro" id="IPR016047">
    <property type="entry name" value="M23ase_b-sheet_dom"/>
</dbReference>
<proteinExistence type="predicted"/>
<reference evidence="4 5" key="1">
    <citation type="submission" date="2015-04" db="EMBL/GenBank/DDBJ databases">
        <authorList>
            <person name="Syromyatnikov M.Y."/>
            <person name="Popov V.N."/>
        </authorList>
    </citation>
    <scope>NUCLEOTIDE SEQUENCE [LARGE SCALE GENOMIC DNA]</scope>
    <source>
        <strain evidence="4 5">CECT 5292</strain>
    </source>
</reference>
<accession>A0A0U1NMP9</accession>
<dbReference type="Proteomes" id="UP000048949">
    <property type="component" value="Unassembled WGS sequence"/>
</dbReference>
<protein>
    <submittedName>
        <fullName evidence="4">Putative peptidase</fullName>
    </submittedName>
</protein>
<gene>
    <name evidence="4" type="ORF">NIG5292_02061</name>
</gene>
<dbReference type="Pfam" id="PF01551">
    <property type="entry name" value="Peptidase_M23"/>
    <property type="match status" value="1"/>
</dbReference>
<evidence type="ECO:0000256" key="2">
    <source>
        <dbReference type="SAM" id="SignalP"/>
    </source>
</evidence>
<feature type="signal peptide" evidence="2">
    <location>
        <begin position="1"/>
        <end position="27"/>
    </location>
</feature>
<evidence type="ECO:0000313" key="4">
    <source>
        <dbReference type="EMBL" id="CRK76004.1"/>
    </source>
</evidence>
<keyword evidence="1 2" id="KW-0732">Signal</keyword>
<dbReference type="PANTHER" id="PTHR21666">
    <property type="entry name" value="PEPTIDASE-RELATED"/>
    <property type="match status" value="1"/>
</dbReference>
<dbReference type="EMBL" id="CVQV01000011">
    <property type="protein sequence ID" value="CRK76004.1"/>
    <property type="molecule type" value="Genomic_DNA"/>
</dbReference>
<dbReference type="AlphaFoldDB" id="A0A0U1NMP9"/>
<dbReference type="InterPro" id="IPR050570">
    <property type="entry name" value="Cell_wall_metabolism_enzyme"/>
</dbReference>
<evidence type="ECO:0000256" key="1">
    <source>
        <dbReference type="ARBA" id="ARBA00022729"/>
    </source>
</evidence>
<dbReference type="STRING" id="282199.GCA_001049735_02060"/>
<sequence>MTPSMIRYLKGAAHAAPFVCAASLALASDPAGEFMIDLPIACTLGEDCYIQQFVDRDPSDEVMDFTCGSLSYDTHKGTDFALPTLRDMADGVDVLAAAQGRVQGVRDGMPDQIATAENSAAFADRECGNGVVIEHQNGWSTQYCHLKRGSLAAREGDAVDAGTVLGQVGLSGNTQFPHLHFSVRKDGEVIDPFDAQTADTLDTACTQTPTKTLWRDAPTYEPAGLINAGFLGRLPDYDAVKAGNAAQTDFSITQEAIVLWGVAFGVKRGDVMALNITGPAGEILDHTTLFKRAQAQAMRAAGKPLRGVGWPRGSYEGTVTLTRAGRVIQKTVTQMRVE</sequence>
<evidence type="ECO:0000259" key="3">
    <source>
        <dbReference type="Pfam" id="PF01551"/>
    </source>
</evidence>
<name>A0A0U1NMP9_9RHOB</name>
<feature type="chain" id="PRO_5006712258" evidence="2">
    <location>
        <begin position="28"/>
        <end position="338"/>
    </location>
</feature>
<keyword evidence="5" id="KW-1185">Reference proteome</keyword>
<dbReference type="InterPro" id="IPR011055">
    <property type="entry name" value="Dup_hybrid_motif"/>
</dbReference>
<dbReference type="GO" id="GO:0004222">
    <property type="term" value="F:metalloendopeptidase activity"/>
    <property type="evidence" value="ECO:0007669"/>
    <property type="project" value="TreeGrafter"/>
</dbReference>
<feature type="domain" description="M23ase beta-sheet core" evidence="3">
    <location>
        <begin position="74"/>
        <end position="192"/>
    </location>
</feature>
<organism evidence="4 5">
    <name type="scientific">Nereida ignava</name>
    <dbReference type="NCBI Taxonomy" id="282199"/>
    <lineage>
        <taxon>Bacteria</taxon>
        <taxon>Pseudomonadati</taxon>
        <taxon>Pseudomonadota</taxon>
        <taxon>Alphaproteobacteria</taxon>
        <taxon>Rhodobacterales</taxon>
        <taxon>Roseobacteraceae</taxon>
        <taxon>Nereida</taxon>
    </lineage>
</organism>
<evidence type="ECO:0000313" key="5">
    <source>
        <dbReference type="Proteomes" id="UP000048949"/>
    </source>
</evidence>
<dbReference type="SUPFAM" id="SSF51261">
    <property type="entry name" value="Duplicated hybrid motif"/>
    <property type="match status" value="1"/>
</dbReference>